<feature type="signal peptide" evidence="1">
    <location>
        <begin position="1"/>
        <end position="18"/>
    </location>
</feature>
<dbReference type="EMBL" id="JADWOX010000001">
    <property type="protein sequence ID" value="MBI1682621.1"/>
    <property type="molecule type" value="Genomic_DNA"/>
</dbReference>
<proteinExistence type="predicted"/>
<gene>
    <name evidence="2" type="ORF">I4Q42_02965</name>
</gene>
<sequence>MVREALGAVALLTGLALAACAPEPASKSKPKPSDGFAAADRPLVDAALAQASKTFSTPGSVEIRDLVISEVEGEGRSVCFDAAEPGQRWVGFVVRPAKFADGMELVEEQDALSPRARPQCRALVLKYLGERDVNPDEAEIAFNQAGCMDIDGAYWDAWKRACNGRQTRPAGVAGAAR</sequence>
<dbReference type="PROSITE" id="PS51257">
    <property type="entry name" value="PROKAR_LIPOPROTEIN"/>
    <property type="match status" value="1"/>
</dbReference>
<evidence type="ECO:0008006" key="4">
    <source>
        <dbReference type="Google" id="ProtNLM"/>
    </source>
</evidence>
<evidence type="ECO:0000313" key="3">
    <source>
        <dbReference type="Proteomes" id="UP000639859"/>
    </source>
</evidence>
<keyword evidence="1" id="KW-0732">Signal</keyword>
<protein>
    <recommendedName>
        <fullName evidence="4">Lipoprotein</fullName>
    </recommendedName>
</protein>
<evidence type="ECO:0000256" key="1">
    <source>
        <dbReference type="SAM" id="SignalP"/>
    </source>
</evidence>
<organism evidence="2 3">
    <name type="scientific">Caulobacter hibisci</name>
    <dbReference type="NCBI Taxonomy" id="2035993"/>
    <lineage>
        <taxon>Bacteria</taxon>
        <taxon>Pseudomonadati</taxon>
        <taxon>Pseudomonadota</taxon>
        <taxon>Alphaproteobacteria</taxon>
        <taxon>Caulobacterales</taxon>
        <taxon>Caulobacteraceae</taxon>
        <taxon>Caulobacter</taxon>
    </lineage>
</organism>
<comment type="caution">
    <text evidence="2">The sequence shown here is derived from an EMBL/GenBank/DDBJ whole genome shotgun (WGS) entry which is preliminary data.</text>
</comment>
<dbReference type="RefSeq" id="WP_198574556.1">
    <property type="nucleotide sequence ID" value="NZ_JADWOX010000001.1"/>
</dbReference>
<keyword evidence="3" id="KW-1185">Reference proteome</keyword>
<evidence type="ECO:0000313" key="2">
    <source>
        <dbReference type="EMBL" id="MBI1682621.1"/>
    </source>
</evidence>
<name>A0ABS0STR3_9CAUL</name>
<accession>A0ABS0STR3</accession>
<dbReference type="Proteomes" id="UP000639859">
    <property type="component" value="Unassembled WGS sequence"/>
</dbReference>
<feature type="chain" id="PRO_5045918755" description="Lipoprotein" evidence="1">
    <location>
        <begin position="19"/>
        <end position="177"/>
    </location>
</feature>
<reference evidence="2 3" key="1">
    <citation type="submission" date="2020-11" db="EMBL/GenBank/DDBJ databases">
        <title>genome sequence of strain KACC 18849.</title>
        <authorList>
            <person name="Gao J."/>
            <person name="Zhang X."/>
        </authorList>
    </citation>
    <scope>NUCLEOTIDE SEQUENCE [LARGE SCALE GENOMIC DNA]</scope>
    <source>
        <strain evidence="2 3">KACC 18849</strain>
    </source>
</reference>